<gene>
    <name evidence="1" type="ORF">ENS41_07050</name>
</gene>
<sequence>MFDKGPIVGQEGGQLAPALVRGAGSRMFFVYEGWAEGKTYNAGGIRGGRGWGFEPGRMTCGI</sequence>
<dbReference type="AlphaFoldDB" id="A0A7C4GED4"/>
<evidence type="ECO:0000313" key="1">
    <source>
        <dbReference type="EMBL" id="HGK28697.1"/>
    </source>
</evidence>
<dbReference type="EMBL" id="DSUT01000149">
    <property type="protein sequence ID" value="HGK28697.1"/>
    <property type="molecule type" value="Genomic_DNA"/>
</dbReference>
<organism evidence="1">
    <name type="scientific">candidate division WOR-3 bacterium</name>
    <dbReference type="NCBI Taxonomy" id="2052148"/>
    <lineage>
        <taxon>Bacteria</taxon>
        <taxon>Bacteria division WOR-3</taxon>
    </lineage>
</organism>
<proteinExistence type="predicted"/>
<protein>
    <submittedName>
        <fullName evidence="1">Uncharacterized protein</fullName>
    </submittedName>
</protein>
<name>A0A7C4GED4_UNCW3</name>
<accession>A0A7C4GED4</accession>
<comment type="caution">
    <text evidence="1">The sequence shown here is derived from an EMBL/GenBank/DDBJ whole genome shotgun (WGS) entry which is preliminary data.</text>
</comment>
<reference evidence="1" key="1">
    <citation type="journal article" date="2020" name="mSystems">
        <title>Genome- and Community-Level Interaction Insights into Carbon Utilization and Element Cycling Functions of Hydrothermarchaeota in Hydrothermal Sediment.</title>
        <authorList>
            <person name="Zhou Z."/>
            <person name="Liu Y."/>
            <person name="Xu W."/>
            <person name="Pan J."/>
            <person name="Luo Z.H."/>
            <person name="Li M."/>
        </authorList>
    </citation>
    <scope>NUCLEOTIDE SEQUENCE [LARGE SCALE GENOMIC DNA]</scope>
    <source>
        <strain evidence="1">SpSt-488</strain>
    </source>
</reference>